<gene>
    <name evidence="9" type="primary">Dvir\GJ22665</name>
    <name evidence="9" type="ORF">Dvir_GJ22665</name>
</gene>
<evidence type="ECO:0000256" key="4">
    <source>
        <dbReference type="ARBA" id="ARBA00022777"/>
    </source>
</evidence>
<feature type="domain" description="Protein kinase" evidence="8">
    <location>
        <begin position="367"/>
        <end position="642"/>
    </location>
</feature>
<evidence type="ECO:0000256" key="1">
    <source>
        <dbReference type="ARBA" id="ARBA00022527"/>
    </source>
</evidence>
<feature type="binding site" evidence="6">
    <location>
        <position position="396"/>
    </location>
    <ligand>
        <name>ATP</name>
        <dbReference type="ChEBI" id="CHEBI:30616"/>
    </ligand>
</feature>
<dbReference type="PROSITE" id="PS00107">
    <property type="entry name" value="PROTEIN_KINASE_ATP"/>
    <property type="match status" value="1"/>
</dbReference>
<feature type="compositionally biased region" description="Basic and acidic residues" evidence="7">
    <location>
        <begin position="40"/>
        <end position="56"/>
    </location>
</feature>
<dbReference type="CDD" id="cd14131">
    <property type="entry name" value="PKc_Mps1"/>
    <property type="match status" value="1"/>
</dbReference>
<dbReference type="KEGG" id="dvi:6629285"/>
<dbReference type="PANTHER" id="PTHR22974">
    <property type="entry name" value="MIXED LINEAGE PROTEIN KINASE"/>
    <property type="match status" value="1"/>
</dbReference>
<evidence type="ECO:0000256" key="5">
    <source>
        <dbReference type="ARBA" id="ARBA00022840"/>
    </source>
</evidence>
<evidence type="ECO:0000256" key="7">
    <source>
        <dbReference type="SAM" id="MobiDB-lite"/>
    </source>
</evidence>
<dbReference type="SMR" id="B4LZP4"/>
<evidence type="ECO:0000313" key="9">
    <source>
        <dbReference type="EMBL" id="EDW68213.2"/>
    </source>
</evidence>
<dbReference type="PANTHER" id="PTHR22974:SF21">
    <property type="entry name" value="DUAL SPECIFICITY PROTEIN KINASE TTK"/>
    <property type="match status" value="1"/>
</dbReference>
<dbReference type="STRING" id="7244.B4LZP4"/>
<dbReference type="FunCoup" id="B4LZP4">
    <property type="interactions" value="113"/>
</dbReference>
<dbReference type="GO" id="GO:0098813">
    <property type="term" value="P:nuclear chromosome segregation"/>
    <property type="evidence" value="ECO:0007669"/>
    <property type="project" value="UniProtKB-ARBA"/>
</dbReference>
<accession>B4LZP4</accession>
<dbReference type="GO" id="GO:0004712">
    <property type="term" value="F:protein serine/threonine/tyrosine kinase activity"/>
    <property type="evidence" value="ECO:0007669"/>
    <property type="project" value="TreeGrafter"/>
</dbReference>
<dbReference type="Gene3D" id="1.10.510.10">
    <property type="entry name" value="Transferase(Phosphotransferase) domain 1"/>
    <property type="match status" value="1"/>
</dbReference>
<dbReference type="GO" id="GO:0034501">
    <property type="term" value="P:protein localization to kinetochore"/>
    <property type="evidence" value="ECO:0007669"/>
    <property type="project" value="TreeGrafter"/>
</dbReference>
<dbReference type="InParanoid" id="B4LZP4"/>
<dbReference type="InterPro" id="IPR008271">
    <property type="entry name" value="Ser/Thr_kinase_AS"/>
</dbReference>
<evidence type="ECO:0000313" key="10">
    <source>
        <dbReference type="Proteomes" id="UP000008792"/>
    </source>
</evidence>
<dbReference type="HOGENOM" id="CLU_427793_0_0_1"/>
<evidence type="ECO:0000256" key="6">
    <source>
        <dbReference type="PROSITE-ProRule" id="PRU10141"/>
    </source>
</evidence>
<dbReference type="FunFam" id="3.30.200.20:FF:000131">
    <property type="entry name" value="Dual specificity protein kinase TTK"/>
    <property type="match status" value="1"/>
</dbReference>
<dbReference type="eggNOG" id="KOG0596">
    <property type="taxonomic scope" value="Eukaryota"/>
</dbReference>
<dbReference type="GO" id="GO:0005524">
    <property type="term" value="F:ATP binding"/>
    <property type="evidence" value="ECO:0007669"/>
    <property type="project" value="UniProtKB-UniRule"/>
</dbReference>
<keyword evidence="4" id="KW-0418">Kinase</keyword>
<feature type="region of interest" description="Disordered" evidence="7">
    <location>
        <begin position="17"/>
        <end position="83"/>
    </location>
</feature>
<dbReference type="Proteomes" id="UP000008792">
    <property type="component" value="Unassembled WGS sequence"/>
</dbReference>
<dbReference type="GO" id="GO:0004674">
    <property type="term" value="F:protein serine/threonine kinase activity"/>
    <property type="evidence" value="ECO:0007669"/>
    <property type="project" value="UniProtKB-KW"/>
</dbReference>
<dbReference type="PROSITE" id="PS00108">
    <property type="entry name" value="PROTEIN_KINASE_ST"/>
    <property type="match status" value="1"/>
</dbReference>
<keyword evidence="1" id="KW-0723">Serine/threonine-protein kinase</keyword>
<sequence length="656" mass="72229">MTTPAPRHVRDLLAFGTDSEDEYSITPCKSQKTKNADQAGSRKLEAIDNGNKENMDQKGIARNQGTKENRQAGPSHGLFPRRRAEMTMLDSDSDDEDNKNNHNLNCAILNDSFVLSPTHELTGSTSTVPSTSAMALRPSDSNLSFLGRFGNMDINCSNNTNKSPHLQVEQQQKHQQPIKKPPPSTLQIISEQRKAVDSETPMRATSAASLKSHAKPETEFVTPQVCSIATRHGTRTQTTQKTRIELANEFRSQKVLFQTPMTVSRAAPFTSDSLTFSLCDTISESPDTPAQPRPKAEAPTANKSKKSLDGAFRHAEQAKSELGSSAAVAVPVSASVSAPVTAAAVPDKPDTSSKSNSNVLQIKNHEYVIVKKLGCGGSSSVYLARRKDTGQEFALKVVDLQADPVVVQGYLNETKLLEKLQGNVCVVSLYDYQLLRQESKLYMVMEKGDCDLNKILQGFTTNLPLYNLMNILYQMLQAVNYIHQNGVIHSDLKPANFLMVNGRLKLIDFGIASNISVDSTSIIKFSQAGTFNYISPEALTDISSGTSPMRGSNQPKIKISTKSDVWSLGCILYLLLYQKTPFGHIRNINAKMSAIANPSSSIEYPAIPIYYPLMLVHMVKHCLQLNPKKRPSCVELLQYPFHMVIPLQNLQLASKR</sequence>
<dbReference type="InterPro" id="IPR027084">
    <property type="entry name" value="Mps1_cat"/>
</dbReference>
<protein>
    <recommendedName>
        <fullName evidence="8">Protein kinase domain-containing protein</fullName>
    </recommendedName>
</protein>
<dbReference type="InterPro" id="IPR011009">
    <property type="entry name" value="Kinase-like_dom_sf"/>
</dbReference>
<dbReference type="InterPro" id="IPR017441">
    <property type="entry name" value="Protein_kinase_ATP_BS"/>
</dbReference>
<dbReference type="Pfam" id="PF00069">
    <property type="entry name" value="Pkinase"/>
    <property type="match status" value="1"/>
</dbReference>
<dbReference type="SUPFAM" id="SSF56112">
    <property type="entry name" value="Protein kinase-like (PK-like)"/>
    <property type="match status" value="1"/>
</dbReference>
<dbReference type="Gene3D" id="3.30.200.20">
    <property type="entry name" value="Phosphorylase Kinase, domain 1"/>
    <property type="match status" value="1"/>
</dbReference>
<name>B4LZP4_DROVI</name>
<dbReference type="GO" id="GO:0000776">
    <property type="term" value="C:kinetochore"/>
    <property type="evidence" value="ECO:0007669"/>
    <property type="project" value="TreeGrafter"/>
</dbReference>
<proteinExistence type="predicted"/>
<feature type="region of interest" description="Disordered" evidence="7">
    <location>
        <begin position="280"/>
        <end position="307"/>
    </location>
</feature>
<evidence type="ECO:0000256" key="3">
    <source>
        <dbReference type="ARBA" id="ARBA00022741"/>
    </source>
</evidence>
<organism evidence="9 10">
    <name type="scientific">Drosophila virilis</name>
    <name type="common">Fruit fly</name>
    <dbReference type="NCBI Taxonomy" id="7244"/>
    <lineage>
        <taxon>Eukaryota</taxon>
        <taxon>Metazoa</taxon>
        <taxon>Ecdysozoa</taxon>
        <taxon>Arthropoda</taxon>
        <taxon>Hexapoda</taxon>
        <taxon>Insecta</taxon>
        <taxon>Pterygota</taxon>
        <taxon>Neoptera</taxon>
        <taxon>Endopterygota</taxon>
        <taxon>Diptera</taxon>
        <taxon>Brachycera</taxon>
        <taxon>Muscomorpha</taxon>
        <taxon>Ephydroidea</taxon>
        <taxon>Drosophilidae</taxon>
        <taxon>Drosophila</taxon>
    </lineage>
</organism>
<dbReference type="FunFam" id="1.10.510.10:FF:001076">
    <property type="entry name" value="Altered disjunction"/>
    <property type="match status" value="1"/>
</dbReference>
<dbReference type="GO" id="GO:0007094">
    <property type="term" value="P:mitotic spindle assembly checkpoint signaling"/>
    <property type="evidence" value="ECO:0007669"/>
    <property type="project" value="TreeGrafter"/>
</dbReference>
<reference evidence="9 10" key="1">
    <citation type="journal article" date="2007" name="Nature">
        <title>Evolution of genes and genomes on the Drosophila phylogeny.</title>
        <authorList>
            <consortium name="Drosophila 12 Genomes Consortium"/>
            <person name="Clark A.G."/>
            <person name="Eisen M.B."/>
            <person name="Smith D.R."/>
            <person name="Bergman C.M."/>
            <person name="Oliver B."/>
            <person name="Markow T.A."/>
            <person name="Kaufman T.C."/>
            <person name="Kellis M."/>
            <person name="Gelbart W."/>
            <person name="Iyer V.N."/>
            <person name="Pollard D.A."/>
            <person name="Sackton T.B."/>
            <person name="Larracuente A.M."/>
            <person name="Singh N.D."/>
            <person name="Abad J.P."/>
            <person name="Abt D.N."/>
            <person name="Adryan B."/>
            <person name="Aguade M."/>
            <person name="Akashi H."/>
            <person name="Anderson W.W."/>
            <person name="Aquadro C.F."/>
            <person name="Ardell D.H."/>
            <person name="Arguello R."/>
            <person name="Artieri C.G."/>
            <person name="Barbash D.A."/>
            <person name="Barker D."/>
            <person name="Barsanti P."/>
            <person name="Batterham P."/>
            <person name="Batzoglou S."/>
            <person name="Begun D."/>
            <person name="Bhutkar A."/>
            <person name="Blanco E."/>
            <person name="Bosak S.A."/>
            <person name="Bradley R.K."/>
            <person name="Brand A.D."/>
            <person name="Brent M.R."/>
            <person name="Brooks A.N."/>
            <person name="Brown R.H."/>
            <person name="Butlin R.K."/>
            <person name="Caggese C."/>
            <person name="Calvi B.R."/>
            <person name="Bernardo de Carvalho A."/>
            <person name="Caspi A."/>
            <person name="Castrezana S."/>
            <person name="Celniker S.E."/>
            <person name="Chang J.L."/>
            <person name="Chapple C."/>
            <person name="Chatterji S."/>
            <person name="Chinwalla A."/>
            <person name="Civetta A."/>
            <person name="Clifton S.W."/>
            <person name="Comeron J.M."/>
            <person name="Costello J.C."/>
            <person name="Coyne J.A."/>
            <person name="Daub J."/>
            <person name="David R.G."/>
            <person name="Delcher A.L."/>
            <person name="Delehaunty K."/>
            <person name="Do C.B."/>
            <person name="Ebling H."/>
            <person name="Edwards K."/>
            <person name="Eickbush T."/>
            <person name="Evans J.D."/>
            <person name="Filipski A."/>
            <person name="Findeiss S."/>
            <person name="Freyhult E."/>
            <person name="Fulton L."/>
            <person name="Fulton R."/>
            <person name="Garcia A.C."/>
            <person name="Gardiner A."/>
            <person name="Garfield D.A."/>
            <person name="Garvin B.E."/>
            <person name="Gibson G."/>
            <person name="Gilbert D."/>
            <person name="Gnerre S."/>
            <person name="Godfrey J."/>
            <person name="Good R."/>
            <person name="Gotea V."/>
            <person name="Gravely B."/>
            <person name="Greenberg A.J."/>
            <person name="Griffiths-Jones S."/>
            <person name="Gross S."/>
            <person name="Guigo R."/>
            <person name="Gustafson E.A."/>
            <person name="Haerty W."/>
            <person name="Hahn M.W."/>
            <person name="Halligan D.L."/>
            <person name="Halpern A.L."/>
            <person name="Halter G.M."/>
            <person name="Han M.V."/>
            <person name="Heger A."/>
            <person name="Hillier L."/>
            <person name="Hinrichs A.S."/>
            <person name="Holmes I."/>
            <person name="Hoskins R.A."/>
            <person name="Hubisz M.J."/>
            <person name="Hultmark D."/>
            <person name="Huntley M.A."/>
            <person name="Jaffe D.B."/>
            <person name="Jagadeeshan S."/>
            <person name="Jeck W.R."/>
            <person name="Johnson J."/>
            <person name="Jones C.D."/>
            <person name="Jordan W.C."/>
            <person name="Karpen G.H."/>
            <person name="Kataoka E."/>
            <person name="Keightley P.D."/>
            <person name="Kheradpour P."/>
            <person name="Kirkness E.F."/>
            <person name="Koerich L.B."/>
            <person name="Kristiansen K."/>
            <person name="Kudrna D."/>
            <person name="Kulathinal R.J."/>
            <person name="Kumar S."/>
            <person name="Kwok R."/>
            <person name="Lander E."/>
            <person name="Langley C.H."/>
            <person name="Lapoint R."/>
            <person name="Lazzaro B.P."/>
            <person name="Lee S.J."/>
            <person name="Levesque L."/>
            <person name="Li R."/>
            <person name="Lin C.F."/>
            <person name="Lin M.F."/>
            <person name="Lindblad-Toh K."/>
            <person name="Llopart A."/>
            <person name="Long M."/>
            <person name="Low L."/>
            <person name="Lozovsky E."/>
            <person name="Lu J."/>
            <person name="Luo M."/>
            <person name="Machado C.A."/>
            <person name="Makalowski W."/>
            <person name="Marzo M."/>
            <person name="Matsuda M."/>
            <person name="Matzkin L."/>
            <person name="McAllister B."/>
            <person name="McBride C.S."/>
            <person name="McKernan B."/>
            <person name="McKernan K."/>
            <person name="Mendez-Lago M."/>
            <person name="Minx P."/>
            <person name="Mollenhauer M.U."/>
            <person name="Montooth K."/>
            <person name="Mount S.M."/>
            <person name="Mu X."/>
            <person name="Myers E."/>
            <person name="Negre B."/>
            <person name="Newfeld S."/>
            <person name="Nielsen R."/>
            <person name="Noor M.A."/>
            <person name="O'Grady P."/>
            <person name="Pachter L."/>
            <person name="Papaceit M."/>
            <person name="Parisi M.J."/>
            <person name="Parisi M."/>
            <person name="Parts L."/>
            <person name="Pedersen J.S."/>
            <person name="Pesole G."/>
            <person name="Phillippy A.M."/>
            <person name="Ponting C.P."/>
            <person name="Pop M."/>
            <person name="Porcelli D."/>
            <person name="Powell J.R."/>
            <person name="Prohaska S."/>
            <person name="Pruitt K."/>
            <person name="Puig M."/>
            <person name="Quesneville H."/>
            <person name="Ram K.R."/>
            <person name="Rand D."/>
            <person name="Rasmussen M.D."/>
            <person name="Reed L.K."/>
            <person name="Reenan R."/>
            <person name="Reily A."/>
            <person name="Remington K.A."/>
            <person name="Rieger T.T."/>
            <person name="Ritchie M.G."/>
            <person name="Robin C."/>
            <person name="Rogers Y.H."/>
            <person name="Rohde C."/>
            <person name="Rozas J."/>
            <person name="Rubenfield M.J."/>
            <person name="Ruiz A."/>
            <person name="Russo S."/>
            <person name="Salzberg S.L."/>
            <person name="Sanchez-Gracia A."/>
            <person name="Saranga D.J."/>
            <person name="Sato H."/>
            <person name="Schaeffer S.W."/>
            <person name="Schatz M.C."/>
            <person name="Schlenke T."/>
            <person name="Schwartz R."/>
            <person name="Segarra C."/>
            <person name="Singh R.S."/>
            <person name="Sirot L."/>
            <person name="Sirota M."/>
            <person name="Sisneros N.B."/>
            <person name="Smith C.D."/>
            <person name="Smith T.F."/>
            <person name="Spieth J."/>
            <person name="Stage D.E."/>
            <person name="Stark A."/>
            <person name="Stephan W."/>
            <person name="Strausberg R.L."/>
            <person name="Strempel S."/>
            <person name="Sturgill D."/>
            <person name="Sutton G."/>
            <person name="Sutton G.G."/>
            <person name="Tao W."/>
            <person name="Teichmann S."/>
            <person name="Tobari Y.N."/>
            <person name="Tomimura Y."/>
            <person name="Tsolas J.M."/>
            <person name="Valente V.L."/>
            <person name="Venter E."/>
            <person name="Venter J.C."/>
            <person name="Vicario S."/>
            <person name="Vieira F.G."/>
            <person name="Vilella A.J."/>
            <person name="Villasante A."/>
            <person name="Walenz B."/>
            <person name="Wang J."/>
            <person name="Wasserman M."/>
            <person name="Watts T."/>
            <person name="Wilson D."/>
            <person name="Wilson R.K."/>
            <person name="Wing R.A."/>
            <person name="Wolfner M.F."/>
            <person name="Wong A."/>
            <person name="Wong G.K."/>
            <person name="Wu C.I."/>
            <person name="Wu G."/>
            <person name="Yamamoto D."/>
            <person name="Yang H.P."/>
            <person name="Yang S.P."/>
            <person name="Yorke J.A."/>
            <person name="Yoshida K."/>
            <person name="Zdobnov E."/>
            <person name="Zhang P."/>
            <person name="Zhang Y."/>
            <person name="Zimin A.V."/>
            <person name="Baldwin J."/>
            <person name="Abdouelleil A."/>
            <person name="Abdulkadir J."/>
            <person name="Abebe A."/>
            <person name="Abera B."/>
            <person name="Abreu J."/>
            <person name="Acer S.C."/>
            <person name="Aftuck L."/>
            <person name="Alexander A."/>
            <person name="An P."/>
            <person name="Anderson E."/>
            <person name="Anderson S."/>
            <person name="Arachi H."/>
            <person name="Azer M."/>
            <person name="Bachantsang P."/>
            <person name="Barry A."/>
            <person name="Bayul T."/>
            <person name="Berlin A."/>
            <person name="Bessette D."/>
            <person name="Bloom T."/>
            <person name="Blye J."/>
            <person name="Boguslavskiy L."/>
            <person name="Bonnet C."/>
            <person name="Boukhgalter B."/>
            <person name="Bourzgui I."/>
            <person name="Brown A."/>
            <person name="Cahill P."/>
            <person name="Channer S."/>
            <person name="Cheshatsang Y."/>
            <person name="Chuda L."/>
            <person name="Citroen M."/>
            <person name="Collymore A."/>
            <person name="Cooke P."/>
            <person name="Costello M."/>
            <person name="D'Aco K."/>
            <person name="Daza R."/>
            <person name="De Haan G."/>
            <person name="DeGray S."/>
            <person name="DeMaso C."/>
            <person name="Dhargay N."/>
            <person name="Dooley K."/>
            <person name="Dooley E."/>
            <person name="Doricent M."/>
            <person name="Dorje P."/>
            <person name="Dorjee K."/>
            <person name="Dupes A."/>
            <person name="Elong R."/>
            <person name="Falk J."/>
            <person name="Farina A."/>
            <person name="Faro S."/>
            <person name="Ferguson D."/>
            <person name="Fisher S."/>
            <person name="Foley C.D."/>
            <person name="Franke A."/>
            <person name="Friedrich D."/>
            <person name="Gadbois L."/>
            <person name="Gearin G."/>
            <person name="Gearin C.R."/>
            <person name="Giannoukos G."/>
            <person name="Goode T."/>
            <person name="Graham J."/>
            <person name="Grandbois E."/>
            <person name="Grewal S."/>
            <person name="Gyaltsen K."/>
            <person name="Hafez N."/>
            <person name="Hagos B."/>
            <person name="Hall J."/>
            <person name="Henson C."/>
            <person name="Hollinger A."/>
            <person name="Honan T."/>
            <person name="Huard M.D."/>
            <person name="Hughes L."/>
            <person name="Hurhula B."/>
            <person name="Husby M.E."/>
            <person name="Kamat A."/>
            <person name="Kanga B."/>
            <person name="Kashin S."/>
            <person name="Khazanovich D."/>
            <person name="Kisner P."/>
            <person name="Lance K."/>
            <person name="Lara M."/>
            <person name="Lee W."/>
            <person name="Lennon N."/>
            <person name="Letendre F."/>
            <person name="LeVine R."/>
            <person name="Lipovsky A."/>
            <person name="Liu X."/>
            <person name="Liu J."/>
            <person name="Liu S."/>
            <person name="Lokyitsang T."/>
            <person name="Lokyitsang Y."/>
            <person name="Lubonja R."/>
            <person name="Lui A."/>
            <person name="MacDonald P."/>
            <person name="Magnisalis V."/>
            <person name="Maru K."/>
            <person name="Matthews C."/>
            <person name="McCusker W."/>
            <person name="McDonough S."/>
            <person name="Mehta T."/>
            <person name="Meldrim J."/>
            <person name="Meneus L."/>
            <person name="Mihai O."/>
            <person name="Mihalev A."/>
            <person name="Mihova T."/>
            <person name="Mittelman R."/>
            <person name="Mlenga V."/>
            <person name="Montmayeur A."/>
            <person name="Mulrain L."/>
            <person name="Navidi A."/>
            <person name="Naylor J."/>
            <person name="Negash T."/>
            <person name="Nguyen T."/>
            <person name="Nguyen N."/>
            <person name="Nicol R."/>
            <person name="Norbu C."/>
            <person name="Norbu N."/>
            <person name="Novod N."/>
            <person name="O'Neill B."/>
            <person name="Osman S."/>
            <person name="Markiewicz E."/>
            <person name="Oyono O.L."/>
            <person name="Patti C."/>
            <person name="Phunkhang P."/>
            <person name="Pierre F."/>
            <person name="Priest M."/>
            <person name="Raghuraman S."/>
            <person name="Rege F."/>
            <person name="Reyes R."/>
            <person name="Rise C."/>
            <person name="Rogov P."/>
            <person name="Ross K."/>
            <person name="Ryan E."/>
            <person name="Settipalli S."/>
            <person name="Shea T."/>
            <person name="Sherpa N."/>
            <person name="Shi L."/>
            <person name="Shih D."/>
            <person name="Sparrow T."/>
            <person name="Spaulding J."/>
            <person name="Stalker J."/>
            <person name="Stange-Thomann N."/>
            <person name="Stavropoulos S."/>
            <person name="Stone C."/>
            <person name="Strader C."/>
            <person name="Tesfaye S."/>
            <person name="Thomson T."/>
            <person name="Thoulutsang Y."/>
            <person name="Thoulutsang D."/>
            <person name="Topham K."/>
            <person name="Topping I."/>
            <person name="Tsamla T."/>
            <person name="Vassiliev H."/>
            <person name="Vo A."/>
            <person name="Wangchuk T."/>
            <person name="Wangdi T."/>
            <person name="Weiand M."/>
            <person name="Wilkinson J."/>
            <person name="Wilson A."/>
            <person name="Yadav S."/>
            <person name="Young G."/>
            <person name="Yu Q."/>
            <person name="Zembek L."/>
            <person name="Zhong D."/>
            <person name="Zimmer A."/>
            <person name="Zwirko Z."/>
            <person name="Jaffe D.B."/>
            <person name="Alvarez P."/>
            <person name="Brockman W."/>
            <person name="Butler J."/>
            <person name="Chin C."/>
            <person name="Gnerre S."/>
            <person name="Grabherr M."/>
            <person name="Kleber M."/>
            <person name="Mauceli E."/>
            <person name="MacCallum I."/>
        </authorList>
    </citation>
    <scope>NUCLEOTIDE SEQUENCE [LARGE SCALE GENOMIC DNA]</scope>
    <source>
        <strain evidence="10">Tucson 15010-1051.87</strain>
    </source>
</reference>
<dbReference type="EMBL" id="CH940650">
    <property type="protein sequence ID" value="EDW68213.2"/>
    <property type="molecule type" value="Genomic_DNA"/>
</dbReference>
<keyword evidence="3 6" id="KW-0547">Nucleotide-binding</keyword>
<dbReference type="GO" id="GO:0033316">
    <property type="term" value="P:meiotic spindle assembly checkpoint signaling"/>
    <property type="evidence" value="ECO:0007669"/>
    <property type="project" value="TreeGrafter"/>
</dbReference>
<dbReference type="OrthoDB" id="20524at2759"/>
<evidence type="ECO:0000256" key="2">
    <source>
        <dbReference type="ARBA" id="ARBA00022679"/>
    </source>
</evidence>
<dbReference type="SMART" id="SM00220">
    <property type="entry name" value="S_TKc"/>
    <property type="match status" value="1"/>
</dbReference>
<dbReference type="PROSITE" id="PS50011">
    <property type="entry name" value="PROTEIN_KINASE_DOM"/>
    <property type="match status" value="1"/>
</dbReference>
<dbReference type="AlphaFoldDB" id="B4LZP4"/>
<keyword evidence="5 6" id="KW-0067">ATP-binding</keyword>
<dbReference type="GO" id="GO:0005634">
    <property type="term" value="C:nucleus"/>
    <property type="evidence" value="ECO:0007669"/>
    <property type="project" value="TreeGrafter"/>
</dbReference>
<keyword evidence="2" id="KW-0808">Transferase</keyword>
<keyword evidence="10" id="KW-1185">Reference proteome</keyword>
<evidence type="ECO:0000259" key="8">
    <source>
        <dbReference type="PROSITE" id="PS50011"/>
    </source>
</evidence>
<dbReference type="InterPro" id="IPR000719">
    <property type="entry name" value="Prot_kinase_dom"/>
</dbReference>